<dbReference type="Proteomes" id="UP000230859">
    <property type="component" value="Unassembled WGS sequence"/>
</dbReference>
<feature type="region of interest" description="Disordered" evidence="1">
    <location>
        <begin position="97"/>
        <end position="132"/>
    </location>
</feature>
<name>A0A2H0LPR0_9BACT</name>
<evidence type="ECO:0000313" key="3">
    <source>
        <dbReference type="Proteomes" id="UP000230859"/>
    </source>
</evidence>
<gene>
    <name evidence="2" type="ORF">COV74_04910</name>
</gene>
<dbReference type="AlphaFoldDB" id="A0A2H0LPR0"/>
<dbReference type="EMBL" id="PCVY01000044">
    <property type="protein sequence ID" value="PIQ86402.1"/>
    <property type="molecule type" value="Genomic_DNA"/>
</dbReference>
<comment type="caution">
    <text evidence="2">The sequence shown here is derived from an EMBL/GenBank/DDBJ whole genome shotgun (WGS) entry which is preliminary data.</text>
</comment>
<reference evidence="2 3" key="1">
    <citation type="submission" date="2017-09" db="EMBL/GenBank/DDBJ databases">
        <title>Depth-based differentiation of microbial function through sediment-hosted aquifers and enrichment of novel symbionts in the deep terrestrial subsurface.</title>
        <authorList>
            <person name="Probst A.J."/>
            <person name="Ladd B."/>
            <person name="Jarett J.K."/>
            <person name="Geller-Mcgrath D.E."/>
            <person name="Sieber C.M."/>
            <person name="Emerson J.B."/>
            <person name="Anantharaman K."/>
            <person name="Thomas B.C."/>
            <person name="Malmstrom R."/>
            <person name="Stieglmeier M."/>
            <person name="Klingl A."/>
            <person name="Woyke T."/>
            <person name="Ryan C.M."/>
            <person name="Banfield J.F."/>
        </authorList>
    </citation>
    <scope>NUCLEOTIDE SEQUENCE [LARGE SCALE GENOMIC DNA]</scope>
    <source>
        <strain evidence="2">CG11_big_fil_rev_8_21_14_0_20_45_26</strain>
    </source>
</reference>
<evidence type="ECO:0000313" key="2">
    <source>
        <dbReference type="EMBL" id="PIQ86402.1"/>
    </source>
</evidence>
<proteinExistence type="predicted"/>
<evidence type="ECO:0008006" key="4">
    <source>
        <dbReference type="Google" id="ProtNLM"/>
    </source>
</evidence>
<organism evidence="2 3">
    <name type="scientific">Candidatus Abzuiibacterium crystallinum</name>
    <dbReference type="NCBI Taxonomy" id="1974748"/>
    <lineage>
        <taxon>Bacteria</taxon>
        <taxon>Pseudomonadati</taxon>
        <taxon>Candidatus Omnitrophota</taxon>
        <taxon>Candidatus Abzuiibacterium</taxon>
    </lineage>
</organism>
<accession>A0A2H0LPR0</accession>
<protein>
    <recommendedName>
        <fullName evidence="4">Aspartate ammonia-lyase</fullName>
    </recommendedName>
</protein>
<evidence type="ECO:0000256" key="1">
    <source>
        <dbReference type="SAM" id="MobiDB-lite"/>
    </source>
</evidence>
<sequence length="147" mass="17189">MARLLANEFLVGIPPTNTKIVDFIAVSQDGKKSVQIQVKTRTEGRSKDWPMWEKHEQILQPNLYYVFVSLPEKWADDNQPETFVIPSNKVAQILKQSHGDWHTTPGAKGQQRNNTKMRRIRPKYPDSPSIPENWMEEFRDNWQLLSE</sequence>